<evidence type="ECO:0000259" key="5">
    <source>
        <dbReference type="PROSITE" id="PS50931"/>
    </source>
</evidence>
<dbReference type="SUPFAM" id="SSF46785">
    <property type="entry name" value="Winged helix' DNA-binding domain"/>
    <property type="match status" value="1"/>
</dbReference>
<dbReference type="Gene3D" id="3.40.190.290">
    <property type="match status" value="1"/>
</dbReference>
<evidence type="ECO:0000313" key="6">
    <source>
        <dbReference type="EMBL" id="PJI93428.1"/>
    </source>
</evidence>
<keyword evidence="2" id="KW-0805">Transcription regulation</keyword>
<keyword evidence="7" id="KW-1185">Reference proteome</keyword>
<keyword evidence="4" id="KW-0804">Transcription</keyword>
<dbReference type="RefSeq" id="WP_100350119.1">
    <property type="nucleotide sequence ID" value="NZ_PGTZ01000008.1"/>
</dbReference>
<dbReference type="GO" id="GO:0003700">
    <property type="term" value="F:DNA-binding transcription factor activity"/>
    <property type="evidence" value="ECO:0007669"/>
    <property type="project" value="InterPro"/>
</dbReference>
<dbReference type="GO" id="GO:0032993">
    <property type="term" value="C:protein-DNA complex"/>
    <property type="evidence" value="ECO:0007669"/>
    <property type="project" value="TreeGrafter"/>
</dbReference>
<reference evidence="6 7" key="1">
    <citation type="submission" date="2017-11" db="EMBL/GenBank/DDBJ databases">
        <title>Genomic Encyclopedia of Archaeal and Bacterial Type Strains, Phase II (KMG-II): From Individual Species to Whole Genera.</title>
        <authorList>
            <person name="Goeker M."/>
        </authorList>
    </citation>
    <scope>NUCLEOTIDE SEQUENCE [LARGE SCALE GENOMIC DNA]</scope>
    <source>
        <strain evidence="6 7">DSM 22413</strain>
    </source>
</reference>
<evidence type="ECO:0000256" key="2">
    <source>
        <dbReference type="ARBA" id="ARBA00023015"/>
    </source>
</evidence>
<keyword evidence="3 6" id="KW-0238">DNA-binding</keyword>
<name>A0A2M8WR86_9MICO</name>
<dbReference type="Pfam" id="PF00126">
    <property type="entry name" value="HTH_1"/>
    <property type="match status" value="1"/>
</dbReference>
<dbReference type="PANTHER" id="PTHR30346:SF29">
    <property type="entry name" value="LYSR SUBSTRATE-BINDING"/>
    <property type="match status" value="1"/>
</dbReference>
<dbReference type="AlphaFoldDB" id="A0A2M8WR86"/>
<protein>
    <submittedName>
        <fullName evidence="6">DNA-binding transcriptional LysR family regulator</fullName>
    </submittedName>
</protein>
<gene>
    <name evidence="6" type="ORF">CLV34_2001</name>
</gene>
<dbReference type="Proteomes" id="UP000231586">
    <property type="component" value="Unassembled WGS sequence"/>
</dbReference>
<dbReference type="SUPFAM" id="SSF53850">
    <property type="entry name" value="Periplasmic binding protein-like II"/>
    <property type="match status" value="1"/>
</dbReference>
<feature type="domain" description="HTH lysR-type" evidence="5">
    <location>
        <begin position="1"/>
        <end position="58"/>
    </location>
</feature>
<organism evidence="6 7">
    <name type="scientific">Luteimicrobium subarcticum</name>
    <dbReference type="NCBI Taxonomy" id="620910"/>
    <lineage>
        <taxon>Bacteria</taxon>
        <taxon>Bacillati</taxon>
        <taxon>Actinomycetota</taxon>
        <taxon>Actinomycetes</taxon>
        <taxon>Micrococcales</taxon>
        <taxon>Luteimicrobium</taxon>
    </lineage>
</organism>
<dbReference type="Gene3D" id="1.10.10.10">
    <property type="entry name" value="Winged helix-like DNA-binding domain superfamily/Winged helix DNA-binding domain"/>
    <property type="match status" value="1"/>
</dbReference>
<dbReference type="InterPro" id="IPR036388">
    <property type="entry name" value="WH-like_DNA-bd_sf"/>
</dbReference>
<dbReference type="PROSITE" id="PS50931">
    <property type="entry name" value="HTH_LYSR"/>
    <property type="match status" value="1"/>
</dbReference>
<sequence length="299" mass="31851">MDALSLRIFLSLADTENTRDTAAILGVGQPAVSRTLARLERSVGMELFVRHGRRLRLNAQGAAFRPDAAAVLDALHRAERHAEALATRTETVRIAFLHSVARWLVPQSVRAFRAVHPTARVSLRQGFGRDIYGWLAEGTVDIVLGTPPPAGRDATWVPLATEQLCVAVPSGDPLADRDAVRVDVVDGRDFIAFSRITELHVVVRALLDAAGAKPVVMFESSEIDTMRGLVAGGLGVSVLPRPTHVVEPGLAYVPIEPPVHRRLGLGWNETAKPSAAVRAFVDATVGALAGASTGADVPG</sequence>
<dbReference type="InterPro" id="IPR000847">
    <property type="entry name" value="LysR_HTH_N"/>
</dbReference>
<comment type="similarity">
    <text evidence="1">Belongs to the LysR transcriptional regulatory family.</text>
</comment>
<accession>A0A2M8WR86</accession>
<dbReference type="GO" id="GO:0003677">
    <property type="term" value="F:DNA binding"/>
    <property type="evidence" value="ECO:0007669"/>
    <property type="project" value="UniProtKB-KW"/>
</dbReference>
<evidence type="ECO:0000313" key="7">
    <source>
        <dbReference type="Proteomes" id="UP000231586"/>
    </source>
</evidence>
<dbReference type="OrthoDB" id="3636008at2"/>
<dbReference type="PANTHER" id="PTHR30346">
    <property type="entry name" value="TRANSCRIPTIONAL DUAL REGULATOR HCAR-RELATED"/>
    <property type="match status" value="1"/>
</dbReference>
<dbReference type="InterPro" id="IPR036390">
    <property type="entry name" value="WH_DNA-bd_sf"/>
</dbReference>
<evidence type="ECO:0000256" key="3">
    <source>
        <dbReference type="ARBA" id="ARBA00023125"/>
    </source>
</evidence>
<dbReference type="EMBL" id="PGTZ01000008">
    <property type="protein sequence ID" value="PJI93428.1"/>
    <property type="molecule type" value="Genomic_DNA"/>
</dbReference>
<proteinExistence type="inferred from homology"/>
<dbReference type="InterPro" id="IPR005119">
    <property type="entry name" value="LysR_subst-bd"/>
</dbReference>
<comment type="caution">
    <text evidence="6">The sequence shown here is derived from an EMBL/GenBank/DDBJ whole genome shotgun (WGS) entry which is preliminary data.</text>
</comment>
<evidence type="ECO:0000256" key="1">
    <source>
        <dbReference type="ARBA" id="ARBA00009437"/>
    </source>
</evidence>
<evidence type="ECO:0000256" key="4">
    <source>
        <dbReference type="ARBA" id="ARBA00023163"/>
    </source>
</evidence>
<dbReference type="Pfam" id="PF03466">
    <property type="entry name" value="LysR_substrate"/>
    <property type="match status" value="1"/>
</dbReference>